<accession>A0A4U3LNK4</accession>
<evidence type="ECO:0000313" key="1">
    <source>
        <dbReference type="EMBL" id="TKK76799.1"/>
    </source>
</evidence>
<name>A0A4U3LNK4_9ACTN</name>
<dbReference type="AlphaFoldDB" id="A0A4U3LNK4"/>
<dbReference type="Proteomes" id="UP000305836">
    <property type="component" value="Unassembled WGS sequence"/>
</dbReference>
<proteinExistence type="predicted"/>
<reference evidence="1 2" key="1">
    <citation type="submission" date="2019-04" db="EMBL/GenBank/DDBJ databases">
        <title>Kribbella sp. NEAU-THZ 27 nov., a novel actinomycete isolated from soil.</title>
        <authorList>
            <person name="Duan L."/>
        </authorList>
    </citation>
    <scope>NUCLEOTIDE SEQUENCE [LARGE SCALE GENOMIC DNA]</scope>
    <source>
        <strain evidence="2">NEAU-THZ27</strain>
    </source>
</reference>
<dbReference type="RefSeq" id="WP_137257663.1">
    <property type="nucleotide sequence ID" value="NZ_JBHSPQ010000003.1"/>
</dbReference>
<comment type="caution">
    <text evidence="1">The sequence shown here is derived from an EMBL/GenBank/DDBJ whole genome shotgun (WGS) entry which is preliminary data.</text>
</comment>
<protein>
    <submittedName>
        <fullName evidence="1">Uncharacterized protein</fullName>
    </submittedName>
</protein>
<dbReference type="EMBL" id="SZPZ01000004">
    <property type="protein sequence ID" value="TKK76799.1"/>
    <property type="molecule type" value="Genomic_DNA"/>
</dbReference>
<evidence type="ECO:0000313" key="2">
    <source>
        <dbReference type="Proteomes" id="UP000305836"/>
    </source>
</evidence>
<keyword evidence="2" id="KW-1185">Reference proteome</keyword>
<sequence>MGESQELLACAWTILGAKEEERVELVGEVNGAVAELFEATKVGHVDRQRAGESIETLDKTLTGLRTAAQRIQLEKGGSV</sequence>
<gene>
    <name evidence="1" type="ORF">FDA38_31155</name>
</gene>
<organism evidence="1 2">
    <name type="scientific">Kribbella jiaozuonensis</name>
    <dbReference type="NCBI Taxonomy" id="2575441"/>
    <lineage>
        <taxon>Bacteria</taxon>
        <taxon>Bacillati</taxon>
        <taxon>Actinomycetota</taxon>
        <taxon>Actinomycetes</taxon>
        <taxon>Propionibacteriales</taxon>
        <taxon>Kribbellaceae</taxon>
        <taxon>Kribbella</taxon>
    </lineage>
</organism>